<accession>A0AAD5UQ32</accession>
<feature type="transmembrane region" description="Helical" evidence="13">
    <location>
        <begin position="12"/>
        <end position="32"/>
    </location>
</feature>
<evidence type="ECO:0000256" key="3">
    <source>
        <dbReference type="ARBA" id="ARBA00009919"/>
    </source>
</evidence>
<dbReference type="SUPFAM" id="SSF69572">
    <property type="entry name" value="Activating enzymes of the ubiquitin-like proteins"/>
    <property type="match status" value="1"/>
</dbReference>
<sequence length="435" mass="49098">MEEIAKIFNAKPILTTAITSSVITALGLSLVYRIQKQKTIRNIKSELSFFDKEEEYQELMDEQLSRNIAFLGKEGVDKVRKSFVIVVGLGGVGSHAAHLLVRSGVEHVRFIDFDQVTLSSLNRHAVATRKDVGIPKVIAMKNHLLQIVPHCNIEAKVELFELAKAKELLASNPDYVLDCIDHLETKAELIQYCIENKIRVISSMGAGAKADPSRIQVADISETFEDPLARSTRGILKMKNCHARFPVVYSTEKPGSVKLLPLEESKVEEADQYSTLPSFRSRILPVLGTIPALFGNAMCSHVLTELADFPTEPLSAKGNKRMYERFYKDHYALESKLQGKDTVKIYLTAQDLGFIFEDTWRGKSAIDGTVNDRLVMVRWDPTKLPKFGNIICLTKQEAQKHMALQPSQFVEKYGQEFVDYVQARFAKENQLNKYR</sequence>
<dbReference type="PANTHER" id="PTHR43267">
    <property type="entry name" value="TRNA THREONYLCARBAMOYLADENOSINE DEHYDRATASE"/>
    <property type="match status" value="1"/>
</dbReference>
<evidence type="ECO:0000256" key="4">
    <source>
        <dbReference type="ARBA" id="ARBA00022598"/>
    </source>
</evidence>
<evidence type="ECO:0000313" key="15">
    <source>
        <dbReference type="EMBL" id="KAJ3261363.1"/>
    </source>
</evidence>
<dbReference type="PANTHER" id="PTHR43267:SF2">
    <property type="entry name" value="TRNA THREONYLCARBAMOYLADENOSINE DEHYDRATASE 1-RELATED"/>
    <property type="match status" value="1"/>
</dbReference>
<keyword evidence="7" id="KW-1000">Mitochondrion outer membrane</keyword>
<keyword evidence="5 13" id="KW-0812">Transmembrane</keyword>
<dbReference type="GO" id="GO:0005741">
    <property type="term" value="C:mitochondrial outer membrane"/>
    <property type="evidence" value="ECO:0007669"/>
    <property type="project" value="UniProtKB-SubCell"/>
</dbReference>
<evidence type="ECO:0000256" key="13">
    <source>
        <dbReference type="SAM" id="Phobius"/>
    </source>
</evidence>
<comment type="function">
    <text evidence="12">Catalyzes the ATP-dependent dehydration of threonylcarbamoyladenosine at position 37 (t(6)A37) to form cyclic t(6)A37 (ct(6)A37) in tRNAs that read codons beginning with adenine.</text>
</comment>
<dbReference type="GO" id="GO:0061503">
    <property type="term" value="F:tRNA threonylcarbamoyladenosine dehydratase"/>
    <property type="evidence" value="ECO:0007669"/>
    <property type="project" value="TreeGrafter"/>
</dbReference>
<dbReference type="EMBL" id="JADGKB010000006">
    <property type="protein sequence ID" value="KAJ3261363.1"/>
    <property type="molecule type" value="Genomic_DNA"/>
</dbReference>
<evidence type="ECO:0000256" key="1">
    <source>
        <dbReference type="ARBA" id="ARBA00004225"/>
    </source>
</evidence>
<keyword evidence="6" id="KW-0547">Nucleotide-binding</keyword>
<evidence type="ECO:0000313" key="16">
    <source>
        <dbReference type="Proteomes" id="UP001210925"/>
    </source>
</evidence>
<dbReference type="FunFam" id="3.40.50.720:FF:000125">
    <property type="entry name" value="tRNA threonylcarbamoyladenosine dehydratase 2-like"/>
    <property type="match status" value="1"/>
</dbReference>
<dbReference type="GO" id="GO:0061504">
    <property type="term" value="P:cyclic threonylcarbamoyladenosine biosynthetic process"/>
    <property type="evidence" value="ECO:0007669"/>
    <property type="project" value="TreeGrafter"/>
</dbReference>
<keyword evidence="11 13" id="KW-0472">Membrane</keyword>
<dbReference type="GO" id="GO:0005524">
    <property type="term" value="F:ATP binding"/>
    <property type="evidence" value="ECO:0007669"/>
    <property type="project" value="UniProtKB-KW"/>
</dbReference>
<dbReference type="GO" id="GO:0008641">
    <property type="term" value="F:ubiquitin-like modifier activating enzyme activity"/>
    <property type="evidence" value="ECO:0007669"/>
    <property type="project" value="InterPro"/>
</dbReference>
<feature type="transmembrane region" description="Helical" evidence="13">
    <location>
        <begin position="83"/>
        <end position="101"/>
    </location>
</feature>
<evidence type="ECO:0000256" key="8">
    <source>
        <dbReference type="ARBA" id="ARBA00022840"/>
    </source>
</evidence>
<keyword evidence="8" id="KW-0067">ATP-binding</keyword>
<comment type="similarity">
    <text evidence="3">Belongs to the HesA/MoeB/ThiF family.</text>
</comment>
<dbReference type="InterPro" id="IPR000594">
    <property type="entry name" value="ThiF_NAD_FAD-bd"/>
</dbReference>
<evidence type="ECO:0000256" key="10">
    <source>
        <dbReference type="ARBA" id="ARBA00023128"/>
    </source>
</evidence>
<dbReference type="InterPro" id="IPR045886">
    <property type="entry name" value="ThiF/MoeB/HesA"/>
</dbReference>
<dbReference type="AlphaFoldDB" id="A0AAD5UQ32"/>
<keyword evidence="10" id="KW-0496">Mitochondrion</keyword>
<dbReference type="Proteomes" id="UP001210925">
    <property type="component" value="Unassembled WGS sequence"/>
</dbReference>
<protein>
    <recommendedName>
        <fullName evidence="14">THIF-type NAD/FAD binding fold domain-containing protein</fullName>
    </recommendedName>
</protein>
<comment type="caution">
    <text evidence="15">The sequence shown here is derived from an EMBL/GenBank/DDBJ whole genome shotgun (WGS) entry which is preliminary data.</text>
</comment>
<feature type="domain" description="THIF-type NAD/FAD binding fold" evidence="14">
    <location>
        <begin position="65"/>
        <end position="312"/>
    </location>
</feature>
<dbReference type="InterPro" id="IPR035985">
    <property type="entry name" value="Ubiquitin-activating_enz"/>
</dbReference>
<evidence type="ECO:0000259" key="14">
    <source>
        <dbReference type="Pfam" id="PF00899"/>
    </source>
</evidence>
<evidence type="ECO:0000256" key="6">
    <source>
        <dbReference type="ARBA" id="ARBA00022741"/>
    </source>
</evidence>
<keyword evidence="16" id="KW-1185">Reference proteome</keyword>
<organism evidence="15 16">
    <name type="scientific">Boothiomyces macroporosus</name>
    <dbReference type="NCBI Taxonomy" id="261099"/>
    <lineage>
        <taxon>Eukaryota</taxon>
        <taxon>Fungi</taxon>
        <taxon>Fungi incertae sedis</taxon>
        <taxon>Chytridiomycota</taxon>
        <taxon>Chytridiomycota incertae sedis</taxon>
        <taxon>Chytridiomycetes</taxon>
        <taxon>Rhizophydiales</taxon>
        <taxon>Terramycetaceae</taxon>
        <taxon>Boothiomyces</taxon>
    </lineage>
</organism>
<evidence type="ECO:0000256" key="7">
    <source>
        <dbReference type="ARBA" id="ARBA00022787"/>
    </source>
</evidence>
<evidence type="ECO:0000256" key="5">
    <source>
        <dbReference type="ARBA" id="ARBA00022692"/>
    </source>
</evidence>
<comment type="subcellular location">
    <subcellularLocation>
        <location evidence="1">Mitochondrion membrane</location>
        <topology evidence="1">Multi-pass membrane protein</topology>
    </subcellularLocation>
    <subcellularLocation>
        <location evidence="2">Mitochondrion outer membrane</location>
    </subcellularLocation>
</comment>
<evidence type="ECO:0000256" key="2">
    <source>
        <dbReference type="ARBA" id="ARBA00004294"/>
    </source>
</evidence>
<evidence type="ECO:0000256" key="9">
    <source>
        <dbReference type="ARBA" id="ARBA00022989"/>
    </source>
</evidence>
<name>A0AAD5UQ32_9FUNG</name>
<gene>
    <name evidence="15" type="ORF">HK103_005971</name>
</gene>
<keyword evidence="9 13" id="KW-1133">Transmembrane helix</keyword>
<dbReference type="Pfam" id="PF00899">
    <property type="entry name" value="ThiF"/>
    <property type="match status" value="1"/>
</dbReference>
<keyword evidence="4" id="KW-0436">Ligase</keyword>
<reference evidence="15" key="1">
    <citation type="submission" date="2020-05" db="EMBL/GenBank/DDBJ databases">
        <title>Phylogenomic resolution of chytrid fungi.</title>
        <authorList>
            <person name="Stajich J.E."/>
            <person name="Amses K."/>
            <person name="Simmons R."/>
            <person name="Seto K."/>
            <person name="Myers J."/>
            <person name="Bonds A."/>
            <person name="Quandt C.A."/>
            <person name="Barry K."/>
            <person name="Liu P."/>
            <person name="Grigoriev I."/>
            <person name="Longcore J.E."/>
            <person name="James T.Y."/>
        </authorList>
    </citation>
    <scope>NUCLEOTIDE SEQUENCE</scope>
    <source>
        <strain evidence="15">PLAUS21</strain>
    </source>
</reference>
<evidence type="ECO:0000256" key="12">
    <source>
        <dbReference type="ARBA" id="ARBA00060084"/>
    </source>
</evidence>
<proteinExistence type="inferred from homology"/>
<evidence type="ECO:0000256" key="11">
    <source>
        <dbReference type="ARBA" id="ARBA00023136"/>
    </source>
</evidence>
<dbReference type="Gene3D" id="3.40.50.720">
    <property type="entry name" value="NAD(P)-binding Rossmann-like Domain"/>
    <property type="match status" value="1"/>
</dbReference>
<dbReference type="CDD" id="cd00755">
    <property type="entry name" value="YgdL_like"/>
    <property type="match status" value="1"/>
</dbReference>